<evidence type="ECO:0000313" key="3">
    <source>
        <dbReference type="EMBL" id="GER37435.1"/>
    </source>
</evidence>
<dbReference type="InterPro" id="IPR033121">
    <property type="entry name" value="PEPTIDASE_A1"/>
</dbReference>
<accession>A0A5A7PX72</accession>
<evidence type="ECO:0000313" key="4">
    <source>
        <dbReference type="Proteomes" id="UP000325081"/>
    </source>
</evidence>
<keyword evidence="4" id="KW-1185">Reference proteome</keyword>
<dbReference type="OrthoDB" id="1162128at2759"/>
<protein>
    <submittedName>
        <fullName evidence="3">Eukaryotic aspartyl protease family protein</fullName>
    </submittedName>
</protein>
<evidence type="ECO:0000256" key="1">
    <source>
        <dbReference type="ARBA" id="ARBA00007447"/>
    </source>
</evidence>
<feature type="domain" description="Peptidase A1" evidence="2">
    <location>
        <begin position="1"/>
        <end position="156"/>
    </location>
</feature>
<dbReference type="Pfam" id="PF14543">
    <property type="entry name" value="TAXi_N"/>
    <property type="match status" value="1"/>
</dbReference>
<evidence type="ECO:0000259" key="2">
    <source>
        <dbReference type="PROSITE" id="PS51767"/>
    </source>
</evidence>
<dbReference type="EMBL" id="BKCP01005372">
    <property type="protein sequence ID" value="GER37435.1"/>
    <property type="molecule type" value="Genomic_DNA"/>
</dbReference>
<dbReference type="PANTHER" id="PTHR47965:SF46">
    <property type="entry name" value="BASIC 7S GLOBULIN-LIKE"/>
    <property type="match status" value="1"/>
</dbReference>
<dbReference type="GO" id="GO:0006508">
    <property type="term" value="P:proteolysis"/>
    <property type="evidence" value="ECO:0007669"/>
    <property type="project" value="UniProtKB-KW"/>
</dbReference>
<dbReference type="InterPro" id="IPR021109">
    <property type="entry name" value="Peptidase_aspartic_dom_sf"/>
</dbReference>
<dbReference type="PANTHER" id="PTHR47965">
    <property type="entry name" value="ASPARTYL PROTEASE-RELATED"/>
    <property type="match status" value="1"/>
</dbReference>
<dbReference type="InterPro" id="IPR001461">
    <property type="entry name" value="Aspartic_peptidase_A1"/>
</dbReference>
<name>A0A5A7PX72_STRAF</name>
<proteinExistence type="inferred from homology"/>
<dbReference type="Proteomes" id="UP000325081">
    <property type="component" value="Unassembled WGS sequence"/>
</dbReference>
<dbReference type="PROSITE" id="PS51767">
    <property type="entry name" value="PEPTIDASE_A1"/>
    <property type="match status" value="1"/>
</dbReference>
<dbReference type="Gene3D" id="2.40.70.10">
    <property type="entry name" value="Acid Proteases"/>
    <property type="match status" value="1"/>
</dbReference>
<reference evidence="4" key="1">
    <citation type="journal article" date="2019" name="Curr. Biol.">
        <title>Genome Sequence of Striga asiatica Provides Insight into the Evolution of Plant Parasitism.</title>
        <authorList>
            <person name="Yoshida S."/>
            <person name="Kim S."/>
            <person name="Wafula E.K."/>
            <person name="Tanskanen J."/>
            <person name="Kim Y.M."/>
            <person name="Honaas L."/>
            <person name="Yang Z."/>
            <person name="Spallek T."/>
            <person name="Conn C.E."/>
            <person name="Ichihashi Y."/>
            <person name="Cheong K."/>
            <person name="Cui S."/>
            <person name="Der J.P."/>
            <person name="Gundlach H."/>
            <person name="Jiao Y."/>
            <person name="Hori C."/>
            <person name="Ishida J.K."/>
            <person name="Kasahara H."/>
            <person name="Kiba T."/>
            <person name="Kim M.S."/>
            <person name="Koo N."/>
            <person name="Laohavisit A."/>
            <person name="Lee Y.H."/>
            <person name="Lumba S."/>
            <person name="McCourt P."/>
            <person name="Mortimer J.C."/>
            <person name="Mutuku J.M."/>
            <person name="Nomura T."/>
            <person name="Sasaki-Sekimoto Y."/>
            <person name="Seto Y."/>
            <person name="Wang Y."/>
            <person name="Wakatake T."/>
            <person name="Sakakibara H."/>
            <person name="Demura T."/>
            <person name="Yamaguchi S."/>
            <person name="Yoneyama K."/>
            <person name="Manabe R.I."/>
            <person name="Nelson D.C."/>
            <person name="Schulman A.H."/>
            <person name="Timko M.P."/>
            <person name="dePamphilis C.W."/>
            <person name="Choi D."/>
            <person name="Shirasu K."/>
        </authorList>
    </citation>
    <scope>NUCLEOTIDE SEQUENCE [LARGE SCALE GENOMIC DNA]</scope>
    <source>
        <strain evidence="4">cv. UVA1</strain>
    </source>
</reference>
<dbReference type="GO" id="GO:0004190">
    <property type="term" value="F:aspartic-type endopeptidase activity"/>
    <property type="evidence" value="ECO:0007669"/>
    <property type="project" value="InterPro"/>
</dbReference>
<dbReference type="AlphaFoldDB" id="A0A5A7PX72"/>
<dbReference type="InterPro" id="IPR032861">
    <property type="entry name" value="TAXi_N"/>
</dbReference>
<dbReference type="SUPFAM" id="SSF50630">
    <property type="entry name" value="Acid proteases"/>
    <property type="match status" value="1"/>
</dbReference>
<organism evidence="3 4">
    <name type="scientific">Striga asiatica</name>
    <name type="common">Asiatic witchweed</name>
    <name type="synonym">Buchnera asiatica</name>
    <dbReference type="NCBI Taxonomy" id="4170"/>
    <lineage>
        <taxon>Eukaryota</taxon>
        <taxon>Viridiplantae</taxon>
        <taxon>Streptophyta</taxon>
        <taxon>Embryophyta</taxon>
        <taxon>Tracheophyta</taxon>
        <taxon>Spermatophyta</taxon>
        <taxon>Magnoliopsida</taxon>
        <taxon>eudicotyledons</taxon>
        <taxon>Gunneridae</taxon>
        <taxon>Pentapetalae</taxon>
        <taxon>asterids</taxon>
        <taxon>lamiids</taxon>
        <taxon>Lamiales</taxon>
        <taxon>Orobanchaceae</taxon>
        <taxon>Buchnereae</taxon>
        <taxon>Striga</taxon>
    </lineage>
</organism>
<sequence length="156" mass="16288">MGSNLDPVELVLDLNGPFTWADCGSISASGSRQPVKACSLKCSMAGPTKGCFTQRYNSSSCTLPAENTASGASASGEVDEDEIAMEFWAGPGLSSSLARNERFLFSCAPTSLLEGLADGSKGVFGLGNSRISLPSQFSTSFGPPAVMWKIVNKSYL</sequence>
<keyword evidence="3" id="KW-0645">Protease</keyword>
<keyword evidence="3" id="KW-0378">Hydrolase</keyword>
<comment type="caution">
    <text evidence="3">The sequence shown here is derived from an EMBL/GenBank/DDBJ whole genome shotgun (WGS) entry which is preliminary data.</text>
</comment>
<gene>
    <name evidence="3" type="ORF">STAS_13843</name>
</gene>
<comment type="similarity">
    <text evidence="1">Belongs to the peptidase A1 family.</text>
</comment>